<dbReference type="Proteomes" id="UP001370758">
    <property type="component" value="Unassembled WGS sequence"/>
</dbReference>
<dbReference type="InterPro" id="IPR039135">
    <property type="entry name" value="NAT9-like"/>
</dbReference>
<protein>
    <recommendedName>
        <fullName evidence="4">N-acetyltransferase domain-containing protein</fullName>
    </recommendedName>
</protein>
<dbReference type="EMBL" id="JAVHJL010000001">
    <property type="protein sequence ID" value="KAK6511396.1"/>
    <property type="molecule type" value="Genomic_DNA"/>
</dbReference>
<keyword evidence="2" id="KW-0808">Transferase</keyword>
<comment type="caution">
    <text evidence="5">The sequence shown here is derived from an EMBL/GenBank/DDBJ whole genome shotgun (WGS) entry which is preliminary data.</text>
</comment>
<dbReference type="PROSITE" id="PS51186">
    <property type="entry name" value="GNAT"/>
    <property type="match status" value="1"/>
</dbReference>
<dbReference type="Pfam" id="PF13302">
    <property type="entry name" value="Acetyltransf_3"/>
    <property type="match status" value="1"/>
</dbReference>
<dbReference type="InterPro" id="IPR000182">
    <property type="entry name" value="GNAT_dom"/>
</dbReference>
<name>A0AAV9WT15_9PEZI</name>
<accession>A0AAV9WT15</accession>
<dbReference type="PANTHER" id="PTHR13256:SF16">
    <property type="entry name" value="ALPHA_BETA-TUBULIN-N-ACETYLTRANSFERASE 9"/>
    <property type="match status" value="1"/>
</dbReference>
<feature type="domain" description="N-acetyltransferase" evidence="4">
    <location>
        <begin position="65"/>
        <end position="220"/>
    </location>
</feature>
<evidence type="ECO:0000313" key="6">
    <source>
        <dbReference type="Proteomes" id="UP001370758"/>
    </source>
</evidence>
<dbReference type="PANTHER" id="PTHR13256">
    <property type="entry name" value="N-ACETYLTRANSFERASE 9"/>
    <property type="match status" value="1"/>
</dbReference>
<gene>
    <name evidence="5" type="ORF">TWF481_000312</name>
</gene>
<keyword evidence="3" id="KW-0012">Acyltransferase</keyword>
<dbReference type="InterPro" id="IPR016181">
    <property type="entry name" value="Acyl_CoA_acyltransferase"/>
</dbReference>
<dbReference type="AlphaFoldDB" id="A0AAV9WT15"/>
<evidence type="ECO:0000256" key="3">
    <source>
        <dbReference type="ARBA" id="ARBA00023315"/>
    </source>
</evidence>
<evidence type="ECO:0000256" key="2">
    <source>
        <dbReference type="ARBA" id="ARBA00022679"/>
    </source>
</evidence>
<reference evidence="5 6" key="1">
    <citation type="submission" date="2023-08" db="EMBL/GenBank/DDBJ databases">
        <authorList>
            <person name="Palmer J.M."/>
        </authorList>
    </citation>
    <scope>NUCLEOTIDE SEQUENCE [LARGE SCALE GENOMIC DNA]</scope>
    <source>
        <strain evidence="5 6">TWF481</strain>
    </source>
</reference>
<dbReference type="SUPFAM" id="SSF55729">
    <property type="entry name" value="Acyl-CoA N-acyltransferases (Nat)"/>
    <property type="match status" value="1"/>
</dbReference>
<evidence type="ECO:0000256" key="1">
    <source>
        <dbReference type="ARBA" id="ARBA00009342"/>
    </source>
</evidence>
<dbReference type="Gene3D" id="3.40.630.30">
    <property type="match status" value="1"/>
</dbReference>
<comment type="similarity">
    <text evidence="1">Belongs to the acetyltransferase family. GNAT subfamily.</text>
</comment>
<keyword evidence="6" id="KW-1185">Reference proteome</keyword>
<organism evidence="5 6">
    <name type="scientific">Arthrobotrys musiformis</name>
    <dbReference type="NCBI Taxonomy" id="47236"/>
    <lineage>
        <taxon>Eukaryota</taxon>
        <taxon>Fungi</taxon>
        <taxon>Dikarya</taxon>
        <taxon>Ascomycota</taxon>
        <taxon>Pezizomycotina</taxon>
        <taxon>Orbiliomycetes</taxon>
        <taxon>Orbiliales</taxon>
        <taxon>Orbiliaceae</taxon>
        <taxon>Arthrobotrys</taxon>
    </lineage>
</organism>
<proteinExistence type="inferred from homology"/>
<evidence type="ECO:0000259" key="4">
    <source>
        <dbReference type="PROSITE" id="PS51186"/>
    </source>
</evidence>
<dbReference type="GO" id="GO:0008080">
    <property type="term" value="F:N-acetyltransferase activity"/>
    <property type="evidence" value="ECO:0007669"/>
    <property type="project" value="InterPro"/>
</dbReference>
<evidence type="ECO:0000313" key="5">
    <source>
        <dbReference type="EMBL" id="KAK6511396.1"/>
    </source>
</evidence>
<sequence>MRLNESTAIITNKLVFVPYEASHVPTYSEWMSSESLREATASERLSLPEEYAMQKSWREDADKLTFILSLPSSGIKSLSESQDAVKREYTVVEGVDDIPANLVGDVNLFLYEADDEEEEGGEISMIGEIELMVARDEYQGQGLGKIAVLVFILYVLRHQREILMQDMTRYEKGGSTLKYLRVKIGKENARSLGLFQKLGFTKTTDEPNYFGEWELRLEIEPLGQVTDTITEAPGGCGVEWREEVEFKRV</sequence>